<dbReference type="Proteomes" id="UP000051221">
    <property type="component" value="Unassembled WGS sequence"/>
</dbReference>
<proteinExistence type="predicted"/>
<dbReference type="InterPro" id="IPR036271">
    <property type="entry name" value="Tet_transcr_reg_TetR-rel_C_sf"/>
</dbReference>
<organism evidence="4 5">
    <name type="scientific">Vibrio furnissii</name>
    <dbReference type="NCBI Taxonomy" id="29494"/>
    <lineage>
        <taxon>Bacteria</taxon>
        <taxon>Pseudomonadati</taxon>
        <taxon>Pseudomonadota</taxon>
        <taxon>Gammaproteobacteria</taxon>
        <taxon>Vibrionales</taxon>
        <taxon>Vibrionaceae</taxon>
        <taxon>Vibrio</taxon>
    </lineage>
</organism>
<dbReference type="PRINTS" id="PR00455">
    <property type="entry name" value="HTHTETR"/>
</dbReference>
<gene>
    <name evidence="4" type="ORF">AMR76_16230</name>
</gene>
<dbReference type="GO" id="GO:0003700">
    <property type="term" value="F:DNA-binding transcription factor activity"/>
    <property type="evidence" value="ECO:0007669"/>
    <property type="project" value="TreeGrafter"/>
</dbReference>
<evidence type="ECO:0000259" key="3">
    <source>
        <dbReference type="PROSITE" id="PS50977"/>
    </source>
</evidence>
<comment type="caution">
    <text evidence="4">The sequence shown here is derived from an EMBL/GenBank/DDBJ whole genome shotgun (WGS) entry which is preliminary data.</text>
</comment>
<dbReference type="InterPro" id="IPR001647">
    <property type="entry name" value="HTH_TetR"/>
</dbReference>
<accession>A0A0Q2SBP4</accession>
<feature type="DNA-binding region" description="H-T-H motif" evidence="2">
    <location>
        <begin position="29"/>
        <end position="48"/>
    </location>
</feature>
<evidence type="ECO:0000313" key="4">
    <source>
        <dbReference type="EMBL" id="KQH84843.1"/>
    </source>
</evidence>
<dbReference type="SUPFAM" id="SSF48498">
    <property type="entry name" value="Tetracyclin repressor-like, C-terminal domain"/>
    <property type="match status" value="1"/>
</dbReference>
<dbReference type="Gene3D" id="1.10.357.10">
    <property type="entry name" value="Tetracycline Repressor, domain 2"/>
    <property type="match status" value="1"/>
</dbReference>
<dbReference type="GO" id="GO:0000976">
    <property type="term" value="F:transcription cis-regulatory region binding"/>
    <property type="evidence" value="ECO:0007669"/>
    <property type="project" value="TreeGrafter"/>
</dbReference>
<evidence type="ECO:0000313" key="5">
    <source>
        <dbReference type="Proteomes" id="UP000051221"/>
    </source>
</evidence>
<reference evidence="4 5" key="1">
    <citation type="submission" date="2015-08" db="EMBL/GenBank/DDBJ databases">
        <title>Antibacterial properties of a collection of Vibrionaceae strains.</title>
        <authorList>
            <person name="Giubergia S."/>
        </authorList>
    </citation>
    <scope>NUCLEOTIDE SEQUENCE [LARGE SCALE GENOMIC DNA]</scope>
    <source>
        <strain evidence="4 5">S0821</strain>
    </source>
</reference>
<dbReference type="EMBL" id="LKHS01000015">
    <property type="protein sequence ID" value="KQH84843.1"/>
    <property type="molecule type" value="Genomic_DNA"/>
</dbReference>
<dbReference type="Pfam" id="PF00440">
    <property type="entry name" value="TetR_N"/>
    <property type="match status" value="1"/>
</dbReference>
<evidence type="ECO:0000256" key="2">
    <source>
        <dbReference type="PROSITE-ProRule" id="PRU00335"/>
    </source>
</evidence>
<keyword evidence="5" id="KW-1185">Reference proteome</keyword>
<dbReference type="SUPFAM" id="SSF46689">
    <property type="entry name" value="Homeodomain-like"/>
    <property type="match status" value="1"/>
</dbReference>
<dbReference type="InterPro" id="IPR009057">
    <property type="entry name" value="Homeodomain-like_sf"/>
</dbReference>
<dbReference type="Pfam" id="PF14246">
    <property type="entry name" value="TetR_C_7"/>
    <property type="match status" value="1"/>
</dbReference>
<name>A0A0Q2SBP4_VIBFU</name>
<dbReference type="PROSITE" id="PS50977">
    <property type="entry name" value="HTH_TETR_2"/>
    <property type="match status" value="1"/>
</dbReference>
<dbReference type="Gene3D" id="1.10.10.60">
    <property type="entry name" value="Homeodomain-like"/>
    <property type="match status" value="1"/>
</dbReference>
<dbReference type="InParanoid" id="A0A0Q2SBP4"/>
<dbReference type="RefSeq" id="WP_055466597.1">
    <property type="nucleotide sequence ID" value="NZ_LKHS01000015.1"/>
</dbReference>
<feature type="domain" description="HTH tetR-type" evidence="3">
    <location>
        <begin position="6"/>
        <end position="66"/>
    </location>
</feature>
<dbReference type="InterPro" id="IPR050109">
    <property type="entry name" value="HTH-type_TetR-like_transc_reg"/>
</dbReference>
<dbReference type="AlphaFoldDB" id="A0A0Q2SBP4"/>
<protein>
    <submittedName>
        <fullName evidence="4">Transcriptional regulator</fullName>
    </submittedName>
</protein>
<evidence type="ECO:0000256" key="1">
    <source>
        <dbReference type="ARBA" id="ARBA00023125"/>
    </source>
</evidence>
<dbReference type="PANTHER" id="PTHR30055:SF146">
    <property type="entry name" value="HTH-TYPE TRANSCRIPTIONAL DUAL REGULATOR CECR"/>
    <property type="match status" value="1"/>
</dbReference>
<dbReference type="InterPro" id="IPR039536">
    <property type="entry name" value="TetR_C_Proteobacteria"/>
</dbReference>
<keyword evidence="1 2" id="KW-0238">DNA-binding</keyword>
<sequence length="210" mass="23398">MRPSTVQKQTNLLQAATALLIEQGYTNTTLDQIVLQCGGSKQTLYRYFGNKEGMFKAVLAYHLESLEALFDFSAASQTSLRAGLLAFGEQYVQRLCSNPLLGLFRIVVGDFHHHPDIPAFFLSHGPVAKHQQLADYLRQTYPQAEAFSDAEQAAQDLLSLLRERYFYQALLGCPLPGTAHLRQHVHRVVDQFLQGYGLAPISHESGVTSC</sequence>
<dbReference type="PANTHER" id="PTHR30055">
    <property type="entry name" value="HTH-TYPE TRANSCRIPTIONAL REGULATOR RUTR"/>
    <property type="match status" value="1"/>
</dbReference>